<evidence type="ECO:0000313" key="3">
    <source>
        <dbReference type="Proteomes" id="UP000602260"/>
    </source>
</evidence>
<proteinExistence type="predicted"/>
<dbReference type="GO" id="GO:0005829">
    <property type="term" value="C:cytosol"/>
    <property type="evidence" value="ECO:0007669"/>
    <property type="project" value="TreeGrafter"/>
</dbReference>
<dbReference type="RefSeq" id="WP_186878036.1">
    <property type="nucleotide sequence ID" value="NZ_JACOPN010000003.1"/>
</dbReference>
<sequence length="585" mass="63633">MVHNRPDTVTVEVIRNLLMSVAEETYGIIIRSAYSTNMKERRDVCTAVIDPDGNSVAQVESLTALLGSMLSVVPNIYEKFGRENIHPGDMFIVNDPFHGGGNHLPDIVLAAPAFCGDTLVGWVANIAHHADIGGKVPGSSSGDAVSLFQEGIRIPLVRIREDGKLNQSVMDMLLVNSRVPQERYGDLTAQMSANLIGIQRLQDAYERYGDVLISCMSELIEYSERRIRAAVAKLPDGEYSYTDYMDGCGEKYPDPLPIKVKITVRGNQMEVDFTGSAQQLEAPINVPWPCTKADVFYSVKAMLGPDIPANEGINRAIKVIAPKGCILNPTEPSPIGCQIDTSQRVPDAIFGALAPLLPEQIVTAGNGACTTTLLSGKVRQDSDEVFIFHEVIAGGGGACWQYDGLSGIQVNMTNTSNMPIEATEIEFPHLLARRNELKEDSGGPGYFRGGLGIQRELEILEDNVLYTGLGDRHKIHPWGLKGGKEGAGGGFYRVAADGAVTHLSNKVTSFPMMEHDIVRVITPGAGGYGDPLNRDIQKVLQDVIECKVSVEGARRDYGVVIIGNEYDGYQIDEGATEAMRQELRR</sequence>
<gene>
    <name evidence="2" type="ORF">H8S55_04910</name>
</gene>
<dbReference type="PANTHER" id="PTHR11365:SF23">
    <property type="entry name" value="HYPOTHETICAL 5-OXOPROLINASE (EUROFUNG)-RELATED"/>
    <property type="match status" value="1"/>
</dbReference>
<dbReference type="GO" id="GO:0017168">
    <property type="term" value="F:5-oxoprolinase (ATP-hydrolyzing) activity"/>
    <property type="evidence" value="ECO:0007669"/>
    <property type="project" value="TreeGrafter"/>
</dbReference>
<keyword evidence="3" id="KW-1185">Reference proteome</keyword>
<dbReference type="Pfam" id="PF02538">
    <property type="entry name" value="Hydantoinase_B"/>
    <property type="match status" value="1"/>
</dbReference>
<reference evidence="2" key="1">
    <citation type="submission" date="2020-08" db="EMBL/GenBank/DDBJ databases">
        <title>Genome public.</title>
        <authorList>
            <person name="Liu C."/>
            <person name="Sun Q."/>
        </authorList>
    </citation>
    <scope>NUCLEOTIDE SEQUENCE</scope>
    <source>
        <strain evidence="2">BX5</strain>
    </source>
</reference>
<dbReference type="AlphaFoldDB" id="A0A8J6J2P7"/>
<name>A0A8J6J2P7_9FIRM</name>
<dbReference type="Proteomes" id="UP000602260">
    <property type="component" value="Unassembled WGS sequence"/>
</dbReference>
<comment type="caution">
    <text evidence="2">The sequence shown here is derived from an EMBL/GenBank/DDBJ whole genome shotgun (WGS) entry which is preliminary data.</text>
</comment>
<organism evidence="2 3">
    <name type="scientific">Flintibacter faecis</name>
    <dbReference type="NCBI Taxonomy" id="2763047"/>
    <lineage>
        <taxon>Bacteria</taxon>
        <taxon>Bacillati</taxon>
        <taxon>Bacillota</taxon>
        <taxon>Clostridia</taxon>
        <taxon>Eubacteriales</taxon>
        <taxon>Flintibacter</taxon>
    </lineage>
</organism>
<dbReference type="InterPro" id="IPR045079">
    <property type="entry name" value="Oxoprolinase-like"/>
</dbReference>
<dbReference type="InterPro" id="IPR003692">
    <property type="entry name" value="Hydantoinase_B"/>
</dbReference>
<protein>
    <submittedName>
        <fullName evidence="2">Hydantoinase B/oxoprolinase family protein</fullName>
    </submittedName>
</protein>
<dbReference type="EMBL" id="JACOPN010000003">
    <property type="protein sequence ID" value="MBC5716664.1"/>
    <property type="molecule type" value="Genomic_DNA"/>
</dbReference>
<accession>A0A8J6J2P7</accession>
<evidence type="ECO:0000313" key="2">
    <source>
        <dbReference type="EMBL" id="MBC5716664.1"/>
    </source>
</evidence>
<dbReference type="GO" id="GO:0006749">
    <property type="term" value="P:glutathione metabolic process"/>
    <property type="evidence" value="ECO:0007669"/>
    <property type="project" value="TreeGrafter"/>
</dbReference>
<dbReference type="PANTHER" id="PTHR11365">
    <property type="entry name" value="5-OXOPROLINASE RELATED"/>
    <property type="match status" value="1"/>
</dbReference>
<feature type="domain" description="Hydantoinase B/oxoprolinase" evidence="1">
    <location>
        <begin position="7"/>
        <end position="531"/>
    </location>
</feature>
<evidence type="ECO:0000259" key="1">
    <source>
        <dbReference type="Pfam" id="PF02538"/>
    </source>
</evidence>